<evidence type="ECO:0000256" key="13">
    <source>
        <dbReference type="SAM" id="MobiDB-lite"/>
    </source>
</evidence>
<feature type="compositionally biased region" description="Low complexity" evidence="13">
    <location>
        <begin position="376"/>
        <end position="389"/>
    </location>
</feature>
<dbReference type="OrthoDB" id="420264at2759"/>
<feature type="active site" description="Proton acceptor" evidence="9 12">
    <location>
        <position position="184"/>
    </location>
</feature>
<dbReference type="InterPro" id="IPR026591">
    <property type="entry name" value="Sirtuin_cat_small_dom_sf"/>
</dbReference>
<comment type="similarity">
    <text evidence="1 8">Belongs to the sirtuin family. Class I subfamily.</text>
</comment>
<dbReference type="PIRSF" id="PIRSF037938">
    <property type="entry name" value="SIR2_euk"/>
    <property type="match status" value="1"/>
</dbReference>
<evidence type="ECO:0000256" key="12">
    <source>
        <dbReference type="PROSITE-ProRule" id="PRU00236"/>
    </source>
</evidence>
<dbReference type="GO" id="GO:0070403">
    <property type="term" value="F:NAD+ binding"/>
    <property type="evidence" value="ECO:0007669"/>
    <property type="project" value="UniProtKB-UniRule"/>
</dbReference>
<dbReference type="GO" id="GO:0000183">
    <property type="term" value="P:rDNA heterochromatin formation"/>
    <property type="evidence" value="ECO:0000318"/>
    <property type="project" value="GO_Central"/>
</dbReference>
<evidence type="ECO:0000256" key="11">
    <source>
        <dbReference type="PIRSR" id="PIRSR037938-3"/>
    </source>
</evidence>
<evidence type="ECO:0000256" key="6">
    <source>
        <dbReference type="ARBA" id="ARBA00048378"/>
    </source>
</evidence>
<evidence type="ECO:0000256" key="8">
    <source>
        <dbReference type="PIRNR" id="PIRNR037938"/>
    </source>
</evidence>
<evidence type="ECO:0000313" key="16">
    <source>
        <dbReference type="Proteomes" id="UP000007110"/>
    </source>
</evidence>
<comment type="catalytic activity">
    <reaction evidence="7">
        <text>N(6)-tetradecanoyl-L-lysyl-[protein] + NAD(+) + H2O = 2''-O-tetradecanoyl-ADP-D-ribose + nicotinamide + L-lysyl-[protein]</text>
        <dbReference type="Rhea" id="RHEA:70567"/>
        <dbReference type="Rhea" id="RHEA-COMP:9752"/>
        <dbReference type="Rhea" id="RHEA-COMP:15437"/>
        <dbReference type="ChEBI" id="CHEBI:15377"/>
        <dbReference type="ChEBI" id="CHEBI:17154"/>
        <dbReference type="ChEBI" id="CHEBI:29969"/>
        <dbReference type="ChEBI" id="CHEBI:57540"/>
        <dbReference type="ChEBI" id="CHEBI:141129"/>
        <dbReference type="ChEBI" id="CHEBI:189674"/>
    </reaction>
    <physiologicalReaction direction="left-to-right" evidence="7">
        <dbReference type="Rhea" id="RHEA:70568"/>
    </physiologicalReaction>
</comment>
<feature type="binding site" evidence="11 12">
    <location>
        <position position="192"/>
    </location>
    <ligand>
        <name>Zn(2+)</name>
        <dbReference type="ChEBI" id="CHEBI:29105"/>
    </ligand>
</feature>
<feature type="binding site" evidence="11 12">
    <location>
        <position position="195"/>
    </location>
    <ligand>
        <name>Zn(2+)</name>
        <dbReference type="ChEBI" id="CHEBI:29105"/>
    </ligand>
</feature>
<feature type="domain" description="Deacetylase sirtuin-type" evidence="14">
    <location>
        <begin position="54"/>
        <end position="334"/>
    </location>
</feature>
<dbReference type="RefSeq" id="XP_790234.3">
    <property type="nucleotide sequence ID" value="XM_785141.5"/>
</dbReference>
<accession>A0A7M7PQD5</accession>
<dbReference type="KEGG" id="spu:585308"/>
<evidence type="ECO:0000256" key="4">
    <source>
        <dbReference type="ARBA" id="ARBA00022833"/>
    </source>
</evidence>
<reference evidence="16" key="1">
    <citation type="submission" date="2015-02" db="EMBL/GenBank/DDBJ databases">
        <title>Genome sequencing for Strongylocentrotus purpuratus.</title>
        <authorList>
            <person name="Murali S."/>
            <person name="Liu Y."/>
            <person name="Vee V."/>
            <person name="English A."/>
            <person name="Wang M."/>
            <person name="Skinner E."/>
            <person name="Han Y."/>
            <person name="Muzny D.M."/>
            <person name="Worley K.C."/>
            <person name="Gibbs R.A."/>
        </authorList>
    </citation>
    <scope>NUCLEOTIDE SEQUENCE</scope>
</reference>
<dbReference type="EnsemblMetazoa" id="XM_030999329">
    <property type="protein sequence ID" value="XP_030855189"/>
    <property type="gene ID" value="LOC585308"/>
</dbReference>
<dbReference type="CDD" id="cd01408">
    <property type="entry name" value="SIRT1"/>
    <property type="match status" value="1"/>
</dbReference>
<keyword evidence="2 8" id="KW-0808">Transferase</keyword>
<dbReference type="PROSITE" id="PS50305">
    <property type="entry name" value="SIRTUIN"/>
    <property type="match status" value="1"/>
</dbReference>
<dbReference type="InterPro" id="IPR003000">
    <property type="entry name" value="Sirtuin"/>
</dbReference>
<dbReference type="Proteomes" id="UP000007110">
    <property type="component" value="Unassembled WGS sequence"/>
</dbReference>
<sequence length="400" mass="44003">MSAKNEGAAAGADDKEGDQSESVDSQVESLRNFLGRFHLSAGSSGQEEKPKPEQLLKELTLEGIADFIKEGKCKKVIVMSGAGISTSAGIPDFRTPGTGLYDNLQKYNLPNPQAIFEIGFFKENPEPFFTLSKELFPGAFYPTPSHFFIHLLHEKGILLRHYTQNIDGLDRMAGVPDELIMEAHGSFHTGHCLNCNEMYTEESMREKIMADLIPRCAKCNETGVVKPDVVFFGESLPPRFPTLVSEDFPQCDLLIVMGTSLVVQPFASLIDKVPEMTPRLLINMEKSGKADPMMMMFGFPSGMDFDSDDKYRDVAYIGPCDEGCEKLAGFVGWKKEMTVLVNEGEAKKKKKGETESPTKDETAKTPTSATKDQKPKTSASPGKKSSASPTKDKKPSSKKD</sequence>
<dbReference type="InterPro" id="IPR029035">
    <property type="entry name" value="DHS-like_NAD/FAD-binding_dom"/>
</dbReference>
<evidence type="ECO:0000256" key="2">
    <source>
        <dbReference type="ARBA" id="ARBA00022679"/>
    </source>
</evidence>
<dbReference type="GO" id="GO:0008270">
    <property type="term" value="F:zinc ion binding"/>
    <property type="evidence" value="ECO:0007669"/>
    <property type="project" value="UniProtKB-UniRule"/>
</dbReference>
<feature type="binding site" evidence="10">
    <location>
        <begin position="82"/>
        <end position="86"/>
    </location>
    <ligand>
        <name>NAD(+)</name>
        <dbReference type="ChEBI" id="CHEBI:57540"/>
    </ligand>
</feature>
<dbReference type="EnsemblMetazoa" id="XM_785141">
    <property type="protein sequence ID" value="XP_790234"/>
    <property type="gene ID" value="LOC585308"/>
</dbReference>
<evidence type="ECO:0000259" key="14">
    <source>
        <dbReference type="PROSITE" id="PS50305"/>
    </source>
</evidence>
<evidence type="ECO:0000256" key="3">
    <source>
        <dbReference type="ARBA" id="ARBA00022723"/>
    </source>
</evidence>
<evidence type="ECO:0000256" key="9">
    <source>
        <dbReference type="PIRSR" id="PIRSR037938-1"/>
    </source>
</evidence>
<dbReference type="GeneID" id="585308"/>
<dbReference type="GO" id="GO:0005634">
    <property type="term" value="C:nucleus"/>
    <property type="evidence" value="ECO:0000318"/>
    <property type="project" value="GO_Central"/>
</dbReference>
<dbReference type="AlphaFoldDB" id="A0A7M7PQD5"/>
<dbReference type="RefSeq" id="XP_030855189.1">
    <property type="nucleotide sequence ID" value="XM_030999329.1"/>
</dbReference>
<dbReference type="OMA" id="ATHSCID"/>
<dbReference type="Pfam" id="PF02146">
    <property type="entry name" value="SIR2"/>
    <property type="match status" value="1"/>
</dbReference>
<feature type="compositionally biased region" description="Low complexity" evidence="13">
    <location>
        <begin position="1"/>
        <end position="11"/>
    </location>
</feature>
<feature type="region of interest" description="Disordered" evidence="13">
    <location>
        <begin position="1"/>
        <end position="27"/>
    </location>
</feature>
<name>A0A7M7PQD5_STRPU</name>
<feature type="binding site" evidence="10">
    <location>
        <begin position="259"/>
        <end position="260"/>
    </location>
    <ligand>
        <name>NAD(+)</name>
        <dbReference type="ChEBI" id="CHEBI:57540"/>
    </ligand>
</feature>
<evidence type="ECO:0000256" key="7">
    <source>
        <dbReference type="ARBA" id="ARBA00048905"/>
    </source>
</evidence>
<keyword evidence="3 8" id="KW-0479">Metal-binding</keyword>
<dbReference type="PANTHER" id="PTHR11085:SF6">
    <property type="entry name" value="NAD-DEPENDENT PROTEIN DEACETYLASE SIRTUIN-2"/>
    <property type="match status" value="1"/>
</dbReference>
<protein>
    <recommendedName>
        <fullName evidence="8">NAD-dependent protein deacetylase</fullName>
        <ecNumber evidence="8">2.3.1.286</ecNumber>
    </recommendedName>
</protein>
<keyword evidence="4 8" id="KW-0862">Zinc</keyword>
<dbReference type="Gene3D" id="3.30.1600.10">
    <property type="entry name" value="SIR2/SIRT2 'Small Domain"/>
    <property type="match status" value="1"/>
</dbReference>
<evidence type="ECO:0000256" key="1">
    <source>
        <dbReference type="ARBA" id="ARBA00006924"/>
    </source>
</evidence>
<dbReference type="SUPFAM" id="SSF52467">
    <property type="entry name" value="DHS-like NAD/FAD-binding domain"/>
    <property type="match status" value="1"/>
</dbReference>
<dbReference type="InterPro" id="IPR017328">
    <property type="entry name" value="Sirtuin_class_I"/>
</dbReference>
<keyword evidence="5 8" id="KW-0520">NAD</keyword>
<feature type="compositionally biased region" description="Basic and acidic residues" evidence="13">
    <location>
        <begin position="390"/>
        <end position="400"/>
    </location>
</feature>
<evidence type="ECO:0000256" key="10">
    <source>
        <dbReference type="PIRSR" id="PIRSR037938-2"/>
    </source>
</evidence>
<dbReference type="InterPro" id="IPR050134">
    <property type="entry name" value="NAD-dep_sirtuin_deacylases"/>
</dbReference>
<feature type="compositionally biased region" description="Basic and acidic residues" evidence="13">
    <location>
        <begin position="352"/>
        <end position="363"/>
    </location>
</feature>
<proteinExistence type="inferred from homology"/>
<evidence type="ECO:0000256" key="5">
    <source>
        <dbReference type="ARBA" id="ARBA00023027"/>
    </source>
</evidence>
<dbReference type="EC" id="2.3.1.286" evidence="8"/>
<dbReference type="PANTHER" id="PTHR11085">
    <property type="entry name" value="NAD-DEPENDENT PROTEIN DEACYLASE SIRTUIN-5, MITOCHONDRIAL-RELATED"/>
    <property type="match status" value="1"/>
</dbReference>
<dbReference type="FunCoup" id="A0A7M7PQD5">
    <property type="interactions" value="1022"/>
</dbReference>
<dbReference type="CTD" id="22933"/>
<evidence type="ECO:0000313" key="15">
    <source>
        <dbReference type="EnsemblMetazoa" id="XP_030855189"/>
    </source>
</evidence>
<feature type="binding site" evidence="10">
    <location>
        <position position="320"/>
    </location>
    <ligand>
        <name>NAD(+)</name>
        <dbReference type="ChEBI" id="CHEBI:57540"/>
    </ligand>
</feature>
<feature type="binding site" evidence="10">
    <location>
        <begin position="92"/>
        <end position="94"/>
    </location>
    <ligand>
        <name>NAD(+)</name>
        <dbReference type="ChEBI" id="CHEBI:57540"/>
    </ligand>
</feature>
<comment type="catalytic activity">
    <reaction evidence="6">
        <text>N(6)-hexadecanoyl-L-lysyl-[protein] + NAD(+) + H2O = 2''-O-hexadecanoyl-ADP-D-ribose + nicotinamide + L-lysyl-[protein]</text>
        <dbReference type="Rhea" id="RHEA:70563"/>
        <dbReference type="Rhea" id="RHEA-COMP:9752"/>
        <dbReference type="Rhea" id="RHEA-COMP:14175"/>
        <dbReference type="ChEBI" id="CHEBI:15377"/>
        <dbReference type="ChEBI" id="CHEBI:17154"/>
        <dbReference type="ChEBI" id="CHEBI:29969"/>
        <dbReference type="ChEBI" id="CHEBI:57540"/>
        <dbReference type="ChEBI" id="CHEBI:138936"/>
        <dbReference type="ChEBI" id="CHEBI:189673"/>
    </reaction>
    <physiologicalReaction direction="left-to-right" evidence="6">
        <dbReference type="Rhea" id="RHEA:70564"/>
    </physiologicalReaction>
</comment>
<dbReference type="InParanoid" id="A0A7M7PQD5"/>
<feature type="binding site" evidence="10">
    <location>
        <begin position="283"/>
        <end position="285"/>
    </location>
    <ligand>
        <name>NAD(+)</name>
        <dbReference type="ChEBI" id="CHEBI:57540"/>
    </ligand>
</feature>
<feature type="binding site" evidence="11 12">
    <location>
        <position position="216"/>
    </location>
    <ligand>
        <name>Zn(2+)</name>
        <dbReference type="ChEBI" id="CHEBI:29105"/>
    </ligand>
</feature>
<organism evidence="15 16">
    <name type="scientific">Strongylocentrotus purpuratus</name>
    <name type="common">Purple sea urchin</name>
    <dbReference type="NCBI Taxonomy" id="7668"/>
    <lineage>
        <taxon>Eukaryota</taxon>
        <taxon>Metazoa</taxon>
        <taxon>Echinodermata</taxon>
        <taxon>Eleutherozoa</taxon>
        <taxon>Echinozoa</taxon>
        <taxon>Echinoidea</taxon>
        <taxon>Euechinoidea</taxon>
        <taxon>Echinacea</taxon>
        <taxon>Camarodonta</taxon>
        <taxon>Echinidea</taxon>
        <taxon>Strongylocentrotidae</taxon>
        <taxon>Strongylocentrotus</taxon>
    </lineage>
</organism>
<feature type="binding site" evidence="11 12">
    <location>
        <position position="219"/>
    </location>
    <ligand>
        <name>Zn(2+)</name>
        <dbReference type="ChEBI" id="CHEBI:29105"/>
    </ligand>
</feature>
<comment type="catalytic activity">
    <reaction evidence="8">
        <text>N(6)-acetyl-L-lysyl-[protein] + NAD(+) + H2O = 2''-O-acetyl-ADP-D-ribose + nicotinamide + L-lysyl-[protein]</text>
        <dbReference type="Rhea" id="RHEA:43636"/>
        <dbReference type="Rhea" id="RHEA-COMP:9752"/>
        <dbReference type="Rhea" id="RHEA-COMP:10731"/>
        <dbReference type="ChEBI" id="CHEBI:15377"/>
        <dbReference type="ChEBI" id="CHEBI:17154"/>
        <dbReference type="ChEBI" id="CHEBI:29969"/>
        <dbReference type="ChEBI" id="CHEBI:57540"/>
        <dbReference type="ChEBI" id="CHEBI:61930"/>
        <dbReference type="ChEBI" id="CHEBI:83767"/>
        <dbReference type="EC" id="2.3.1.286"/>
    </reaction>
</comment>
<dbReference type="GO" id="GO:0017136">
    <property type="term" value="F:histone deacetylase activity, NAD-dependent"/>
    <property type="evidence" value="ECO:0000318"/>
    <property type="project" value="GO_Central"/>
</dbReference>
<dbReference type="Gene3D" id="3.40.50.1220">
    <property type="entry name" value="TPP-binding domain"/>
    <property type="match status" value="1"/>
</dbReference>
<comment type="cofactor">
    <cofactor evidence="11">
        <name>Zn(2+)</name>
        <dbReference type="ChEBI" id="CHEBI:29105"/>
    </cofactor>
    <text evidence="11">Binds 1 zinc ion per subunit.</text>
</comment>
<reference evidence="15" key="2">
    <citation type="submission" date="2021-01" db="UniProtKB">
        <authorList>
            <consortium name="EnsemblMetazoa"/>
        </authorList>
    </citation>
    <scope>IDENTIFICATION</scope>
</reference>
<feature type="region of interest" description="Disordered" evidence="13">
    <location>
        <begin position="344"/>
        <end position="400"/>
    </location>
</feature>
<keyword evidence="16" id="KW-1185">Reference proteome</keyword>
<feature type="binding site" evidence="10">
    <location>
        <begin position="164"/>
        <end position="167"/>
    </location>
    <ligand>
        <name>NAD(+)</name>
        <dbReference type="ChEBI" id="CHEBI:57540"/>
    </ligand>
</feature>
<dbReference type="InterPro" id="IPR026590">
    <property type="entry name" value="Ssirtuin_cat_dom"/>
</dbReference>